<dbReference type="GO" id="GO:0016829">
    <property type="term" value="F:lyase activity"/>
    <property type="evidence" value="ECO:0007669"/>
    <property type="project" value="UniProtKB-UniRule"/>
</dbReference>
<comment type="similarity">
    <text evidence="2">Belongs to the LarC family.</text>
</comment>
<dbReference type="RefSeq" id="WP_330390409.1">
    <property type="nucleotide sequence ID" value="NZ_FRAG01000008.1"/>
</dbReference>
<dbReference type="AlphaFoldDB" id="A0A1M6LWQ0"/>
<evidence type="ECO:0000256" key="2">
    <source>
        <dbReference type="HAMAP-Rule" id="MF_01074"/>
    </source>
</evidence>
<protein>
    <recommendedName>
        <fullName evidence="2">Pyridinium-3,5-bisthiocarboxylic acid mononucleotide nickel insertion protein</fullName>
        <shortName evidence="2">P2TMN nickel insertion protein</shortName>
        <ecNumber evidence="2">4.99.1.12</ecNumber>
    </recommendedName>
    <alternativeName>
        <fullName evidence="2">Nickel-pincer cofactor biosynthesis protein LarC</fullName>
    </alternativeName>
</protein>
<dbReference type="NCBIfam" id="TIGR00299">
    <property type="entry name" value="nickel pincer cofactor biosynthesis protein LarC"/>
    <property type="match status" value="1"/>
</dbReference>
<dbReference type="HAMAP" id="MF_01074">
    <property type="entry name" value="LarC"/>
    <property type="match status" value="1"/>
</dbReference>
<keyword evidence="1 2" id="KW-0533">Nickel</keyword>
<keyword evidence="2" id="KW-0456">Lyase</keyword>
<dbReference type="EC" id="4.99.1.12" evidence="2"/>
<dbReference type="Pfam" id="PF01969">
    <property type="entry name" value="Ni_insertion"/>
    <property type="match status" value="1"/>
</dbReference>
<organism evidence="3 4">
    <name type="scientific">Paramaledivibacter caminithermalis (strain DSM 15212 / CIP 107654 / DViRD3)</name>
    <name type="common">Clostridium caminithermale</name>
    <dbReference type="NCBI Taxonomy" id="1121301"/>
    <lineage>
        <taxon>Bacteria</taxon>
        <taxon>Bacillati</taxon>
        <taxon>Bacillota</taxon>
        <taxon>Clostridia</taxon>
        <taxon>Peptostreptococcales</taxon>
        <taxon>Caminicellaceae</taxon>
        <taxon>Paramaledivibacter</taxon>
    </lineage>
</organism>
<dbReference type="GO" id="GO:0016151">
    <property type="term" value="F:nickel cation binding"/>
    <property type="evidence" value="ECO:0007669"/>
    <property type="project" value="UniProtKB-UniRule"/>
</dbReference>
<dbReference type="Gene3D" id="3.30.70.1380">
    <property type="entry name" value="Transcriptional regulatory protein pf0864 domain like"/>
    <property type="match status" value="1"/>
</dbReference>
<keyword evidence="4" id="KW-1185">Reference proteome</keyword>
<dbReference type="PANTHER" id="PTHR36566:SF1">
    <property type="entry name" value="PYRIDINIUM-3,5-BISTHIOCARBOXYLIC ACID MONONUCLEOTIDE NICKEL INSERTION PROTEIN"/>
    <property type="match status" value="1"/>
</dbReference>
<comment type="catalytic activity">
    <reaction evidence="2">
        <text>Ni(II)-pyridinium-3,5-bisthiocarboxylate mononucleotide = pyridinium-3,5-bisthiocarboxylate mononucleotide + Ni(2+)</text>
        <dbReference type="Rhea" id="RHEA:54784"/>
        <dbReference type="ChEBI" id="CHEBI:49786"/>
        <dbReference type="ChEBI" id="CHEBI:137372"/>
        <dbReference type="ChEBI" id="CHEBI:137373"/>
        <dbReference type="EC" id="4.99.1.12"/>
    </reaction>
</comment>
<dbReference type="STRING" id="1121301.SAMN02745912_00949"/>
<reference evidence="4" key="1">
    <citation type="submission" date="2016-11" db="EMBL/GenBank/DDBJ databases">
        <authorList>
            <person name="Varghese N."/>
            <person name="Submissions S."/>
        </authorList>
    </citation>
    <scope>NUCLEOTIDE SEQUENCE [LARGE SCALE GENOMIC DNA]</scope>
    <source>
        <strain evidence="4">DSM 15212 / CIP 107654 / DViRD3</strain>
    </source>
</reference>
<comment type="function">
    <text evidence="2">Involved in the biosynthesis of a nickel-pincer cofactor ((SCS)Ni(II) pincer complex). Binds Ni(2+), and functions in nickel delivery to pyridinium-3,5-bisthiocarboxylic acid mononucleotide (P2TMN), to form the mature cofactor. Is thus probably required for the activation of nickel-pincer cofactor-dependent enzymes.</text>
</comment>
<evidence type="ECO:0000256" key="1">
    <source>
        <dbReference type="ARBA" id="ARBA00022596"/>
    </source>
</evidence>
<accession>A0A1M6LWQ0</accession>
<evidence type="ECO:0000313" key="3">
    <source>
        <dbReference type="EMBL" id="SHJ75592.1"/>
    </source>
</evidence>
<dbReference type="Proteomes" id="UP000184465">
    <property type="component" value="Unassembled WGS sequence"/>
</dbReference>
<gene>
    <name evidence="2" type="primary">larC</name>
    <name evidence="3" type="ORF">SAMN02745912_00949</name>
</gene>
<sequence>MVKILYYDCFCGISGDMNLGALIDLGVDQEYLLGELSKLNLDDEFEINIKKGNKMGIAGTKVDVIIKNKYSDYKHSYKQHYRGLKDIEDIINSSDLNKNIKKLSLDIFMEVAKAEAKVHKKSLYEVHFHEVGAIDSIIDIVGAAICLNYLNVDKIIASSVQLGGGFVKCTHGIIPVPTPATIEILKDIPVKKGIVEFETTTPTGAAILAANVKEFKNEIDFRVQKIGYGLGTRDLKIPNVLRVYLGIEEKEEITRQFILETNIDDMNPEFYSYIEEKLFQKGALDVFKTPIIMKKGRPAIKLSVLVDEKKEKDIIDIIFKETTSLGIRKFDVEKIMLKRTFEKINTKYGKITIKKAYYDGKIIKYKPEYEECKELAVKNDVNIDRIYKEVYIVGESIVDDK</sequence>
<dbReference type="EMBL" id="FRAG01000008">
    <property type="protein sequence ID" value="SHJ75592.1"/>
    <property type="molecule type" value="Genomic_DNA"/>
</dbReference>
<dbReference type="PANTHER" id="PTHR36566">
    <property type="entry name" value="NICKEL INSERTION PROTEIN-RELATED"/>
    <property type="match status" value="1"/>
</dbReference>
<dbReference type="GO" id="GO:0051604">
    <property type="term" value="P:protein maturation"/>
    <property type="evidence" value="ECO:0007669"/>
    <property type="project" value="UniProtKB-UniRule"/>
</dbReference>
<evidence type="ECO:0000313" key="4">
    <source>
        <dbReference type="Proteomes" id="UP000184465"/>
    </source>
</evidence>
<proteinExistence type="inferred from homology"/>
<dbReference type="Gene3D" id="3.10.20.300">
    <property type="entry name" value="mk0293 like domain"/>
    <property type="match status" value="1"/>
</dbReference>
<dbReference type="InterPro" id="IPR002822">
    <property type="entry name" value="Ni_insertion"/>
</dbReference>
<name>A0A1M6LWQ0_PARC5</name>